<protein>
    <submittedName>
        <fullName evidence="1">Uncharacterized protein</fullName>
    </submittedName>
</protein>
<organism evidence="1 2">
    <name type="scientific">Bacillus cereus</name>
    <dbReference type="NCBI Taxonomy" id="1396"/>
    <lineage>
        <taxon>Bacteria</taxon>
        <taxon>Bacillati</taxon>
        <taxon>Bacillota</taxon>
        <taxon>Bacilli</taxon>
        <taxon>Bacillales</taxon>
        <taxon>Bacillaceae</taxon>
        <taxon>Bacillus</taxon>
        <taxon>Bacillus cereus group</taxon>
    </lineage>
</organism>
<comment type="caution">
    <text evidence="1">The sequence shown here is derived from an EMBL/GenBank/DDBJ whole genome shotgun (WGS) entry which is preliminary data.</text>
</comment>
<evidence type="ECO:0000313" key="1">
    <source>
        <dbReference type="EMBL" id="OJS94352.1"/>
    </source>
</evidence>
<sequence length="66" mass="8136">MSSFRVVYLIKYKKHKSAKPLIPQGFWHFLISKTNFIEIIIFIDFHTFYIVREHIQYKNTPLYTHF</sequence>
<dbReference type="Proteomes" id="UP000184161">
    <property type="component" value="Unassembled WGS sequence"/>
</dbReference>
<dbReference type="AlphaFoldDB" id="A0A9X5VBJ3"/>
<dbReference type="EMBL" id="MLYK01000042">
    <property type="protein sequence ID" value="OJS94352.1"/>
    <property type="molecule type" value="Genomic_DNA"/>
</dbReference>
<accession>A0A9X5VBJ3</accession>
<proteinExistence type="predicted"/>
<evidence type="ECO:0000313" key="2">
    <source>
        <dbReference type="Proteomes" id="UP000184161"/>
    </source>
</evidence>
<gene>
    <name evidence="1" type="ORF">BKK64_18045</name>
</gene>
<name>A0A9X5VBJ3_BACCE</name>
<reference evidence="1 2" key="1">
    <citation type="submission" date="2016-10" db="EMBL/GenBank/DDBJ databases">
        <title>Draft Genome Sequence of one Bacillus cereus strain isolated from pooled breast milk.</title>
        <authorList>
            <person name="Woudstra C."/>
            <person name="Chamoin A."/>
            <person name="Gentil S."/>
            <person name="Rambeloson T."/>
            <person name="Delannoye S."/>
            <person name="Heinnekine J.A."/>
            <person name="Herbin S."/>
            <person name="Fach P."/>
        </authorList>
    </citation>
    <scope>NUCLEOTIDE SEQUENCE [LARGE SCALE GENOMIC DNA]</scope>
    <source>
        <strain evidence="1 2">16SBCL1279</strain>
    </source>
</reference>